<evidence type="ECO:0000313" key="1">
    <source>
        <dbReference type="EMBL" id="KAL2745605.1"/>
    </source>
</evidence>
<evidence type="ECO:0000313" key="2">
    <source>
        <dbReference type="Proteomes" id="UP001607303"/>
    </source>
</evidence>
<comment type="caution">
    <text evidence="1">The sequence shown here is derived from an EMBL/GenBank/DDBJ whole genome shotgun (WGS) entry which is preliminary data.</text>
</comment>
<dbReference type="Proteomes" id="UP001607303">
    <property type="component" value="Unassembled WGS sequence"/>
</dbReference>
<dbReference type="EMBL" id="JAYRBN010000042">
    <property type="protein sequence ID" value="KAL2745605.1"/>
    <property type="molecule type" value="Genomic_DNA"/>
</dbReference>
<protein>
    <submittedName>
        <fullName evidence="1">Uncharacterized protein</fullName>
    </submittedName>
</protein>
<accession>A0ABD2CKG6</accession>
<proteinExistence type="predicted"/>
<keyword evidence="2" id="KW-1185">Reference proteome</keyword>
<name>A0ABD2CKG6_VESMC</name>
<organism evidence="1 2">
    <name type="scientific">Vespula maculifrons</name>
    <name type="common">Eastern yellow jacket</name>
    <name type="synonym">Wasp</name>
    <dbReference type="NCBI Taxonomy" id="7453"/>
    <lineage>
        <taxon>Eukaryota</taxon>
        <taxon>Metazoa</taxon>
        <taxon>Ecdysozoa</taxon>
        <taxon>Arthropoda</taxon>
        <taxon>Hexapoda</taxon>
        <taxon>Insecta</taxon>
        <taxon>Pterygota</taxon>
        <taxon>Neoptera</taxon>
        <taxon>Endopterygota</taxon>
        <taxon>Hymenoptera</taxon>
        <taxon>Apocrita</taxon>
        <taxon>Aculeata</taxon>
        <taxon>Vespoidea</taxon>
        <taxon>Vespidae</taxon>
        <taxon>Vespinae</taxon>
        <taxon>Vespula</taxon>
    </lineage>
</organism>
<sequence>MGVSIRCSTNDLTRNVHIEGFDGLISSGWEITKSALQSGVLIAVTLVSLIISMEPICFVDSEPSIDLQLHKRRELYRYGNFKAKFASLSLTADEKCECDKGTRFSITFLTIQSLKRVALEKITGHGDSSLRVRRPWRNYLSCGNFGFFRVRTLDNDGEWMVPQHMPALTR</sequence>
<gene>
    <name evidence="1" type="ORF">V1477_006169</name>
</gene>
<reference evidence="1 2" key="1">
    <citation type="journal article" date="2024" name="Ann. Entomol. Soc. Am.">
        <title>Genomic analyses of the southern and eastern yellowjacket wasps (Hymenoptera: Vespidae) reveal evolutionary signatures of social life.</title>
        <authorList>
            <person name="Catto M.A."/>
            <person name="Caine P.B."/>
            <person name="Orr S.E."/>
            <person name="Hunt B.G."/>
            <person name="Goodisman M.A.D."/>
        </authorList>
    </citation>
    <scope>NUCLEOTIDE SEQUENCE [LARGE SCALE GENOMIC DNA]</scope>
    <source>
        <strain evidence="1">232</strain>
        <tissue evidence="1">Head and thorax</tissue>
    </source>
</reference>
<dbReference type="AlphaFoldDB" id="A0ABD2CKG6"/>